<dbReference type="AlphaFoldDB" id="A0A518AI78"/>
<dbReference type="Gene3D" id="3.40.50.1970">
    <property type="match status" value="1"/>
</dbReference>
<organism evidence="2 3">
    <name type="scientific">Aeoliella mucimassa</name>
    <dbReference type="NCBI Taxonomy" id="2527972"/>
    <lineage>
        <taxon>Bacteria</taxon>
        <taxon>Pseudomonadati</taxon>
        <taxon>Planctomycetota</taxon>
        <taxon>Planctomycetia</taxon>
        <taxon>Pirellulales</taxon>
        <taxon>Lacipirellulaceae</taxon>
        <taxon>Aeoliella</taxon>
    </lineage>
</organism>
<keyword evidence="2" id="KW-0413">Isomerase</keyword>
<name>A0A518AI78_9BACT</name>
<dbReference type="GO" id="GO:0006189">
    <property type="term" value="P:'de novo' IMP biosynthetic process"/>
    <property type="evidence" value="ECO:0007669"/>
    <property type="project" value="InterPro"/>
</dbReference>
<dbReference type="EMBL" id="CP036278">
    <property type="protein sequence ID" value="QDU54432.1"/>
    <property type="molecule type" value="Genomic_DNA"/>
</dbReference>
<reference evidence="2 3" key="1">
    <citation type="submission" date="2019-02" db="EMBL/GenBank/DDBJ databases">
        <title>Deep-cultivation of Planctomycetes and their phenomic and genomic characterization uncovers novel biology.</title>
        <authorList>
            <person name="Wiegand S."/>
            <person name="Jogler M."/>
            <person name="Boedeker C."/>
            <person name="Pinto D."/>
            <person name="Vollmers J."/>
            <person name="Rivas-Marin E."/>
            <person name="Kohn T."/>
            <person name="Peeters S.H."/>
            <person name="Heuer A."/>
            <person name="Rast P."/>
            <person name="Oberbeckmann S."/>
            <person name="Bunk B."/>
            <person name="Jeske O."/>
            <person name="Meyerdierks A."/>
            <person name="Storesund J.E."/>
            <person name="Kallscheuer N."/>
            <person name="Luecker S."/>
            <person name="Lage O.M."/>
            <person name="Pohl T."/>
            <person name="Merkel B.J."/>
            <person name="Hornburger P."/>
            <person name="Mueller R.-W."/>
            <person name="Bruemmer F."/>
            <person name="Labrenz M."/>
            <person name="Spormann A.M."/>
            <person name="Op den Camp H."/>
            <person name="Overmann J."/>
            <person name="Amann R."/>
            <person name="Jetten M.S.M."/>
            <person name="Mascher T."/>
            <person name="Medema M.H."/>
            <person name="Devos D.P."/>
            <person name="Kaster A.-K."/>
            <person name="Ovreas L."/>
            <person name="Rohde M."/>
            <person name="Galperin M.Y."/>
            <person name="Jogler C."/>
        </authorList>
    </citation>
    <scope>NUCLEOTIDE SEQUENCE [LARGE SCALE GENOMIC DNA]</scope>
    <source>
        <strain evidence="2 3">Pan181</strain>
    </source>
</reference>
<dbReference type="KEGG" id="amuc:Pan181_06130"/>
<dbReference type="NCBIfam" id="NF033503">
    <property type="entry name" value="LarB"/>
    <property type="match status" value="1"/>
</dbReference>
<dbReference type="RefSeq" id="WP_145245413.1">
    <property type="nucleotide sequence ID" value="NZ_CP036278.1"/>
</dbReference>
<dbReference type="Pfam" id="PF00731">
    <property type="entry name" value="AIRC"/>
    <property type="match status" value="1"/>
</dbReference>
<dbReference type="GO" id="GO:0016787">
    <property type="term" value="F:hydrolase activity"/>
    <property type="evidence" value="ECO:0007669"/>
    <property type="project" value="InterPro"/>
</dbReference>
<feature type="domain" description="PurE" evidence="1">
    <location>
        <begin position="97"/>
        <end position="229"/>
    </location>
</feature>
<dbReference type="Proteomes" id="UP000315750">
    <property type="component" value="Chromosome"/>
</dbReference>
<keyword evidence="3" id="KW-1185">Reference proteome</keyword>
<dbReference type="SMART" id="SM01001">
    <property type="entry name" value="AIRC"/>
    <property type="match status" value="1"/>
</dbReference>
<dbReference type="EC" id="5.4.99.18" evidence="2"/>
<gene>
    <name evidence="2" type="primary">purE_1</name>
    <name evidence="2" type="ORF">Pan181_06130</name>
</gene>
<dbReference type="PANTHER" id="PTHR43064">
    <property type="entry name" value="PHOSPHORIBOSYLAMINOIMIDAZOLE CARBOXYLASE-RELATED"/>
    <property type="match status" value="1"/>
</dbReference>
<accession>A0A518AI78</accession>
<dbReference type="SUPFAM" id="SSF52255">
    <property type="entry name" value="N5-CAIR mutase (phosphoribosylaminoimidazole carboxylase, PurE)"/>
    <property type="match status" value="1"/>
</dbReference>
<dbReference type="PANTHER" id="PTHR43064:SF1">
    <property type="entry name" value="SLL1489 PROTEIN"/>
    <property type="match status" value="1"/>
</dbReference>
<sequence length="230" mass="23942">MTPSDSSFSLAENAVTLDEDRSRRCGFPEVIYAEGKTVEAVQAIVARLLEQGERVLATRVSAEQAAELVPMFPQAQYNQLGRTLRVDPEGTSQAAIGHVAVITAGTSDRPVSEEVRETLGWMGVQVTMIYDVGVAGPHRLPSRLAEFESADVVVVAAGMEGALPSVVGGYVGCPVIAVPTSVGYGASLGGIAALLSMLNSCAANVTVVNIDAGFKAGYLAGLIVNKIHAK</sequence>
<dbReference type="InterPro" id="IPR000031">
    <property type="entry name" value="PurE_dom"/>
</dbReference>
<protein>
    <submittedName>
        <fullName evidence="2">N5-carboxyaminoimidazole ribonucleotide mutase</fullName>
        <ecNumber evidence="2">5.4.99.18</ecNumber>
    </submittedName>
</protein>
<dbReference type="InterPro" id="IPR039476">
    <property type="entry name" value="P2CMN_synthase_LarB"/>
</dbReference>
<evidence type="ECO:0000259" key="1">
    <source>
        <dbReference type="SMART" id="SM01001"/>
    </source>
</evidence>
<dbReference type="GO" id="GO:0034023">
    <property type="term" value="F:5-(carboxyamino)imidazole ribonucleotide mutase activity"/>
    <property type="evidence" value="ECO:0007669"/>
    <property type="project" value="UniProtKB-EC"/>
</dbReference>
<proteinExistence type="predicted"/>
<dbReference type="OrthoDB" id="9782511at2"/>
<evidence type="ECO:0000313" key="3">
    <source>
        <dbReference type="Proteomes" id="UP000315750"/>
    </source>
</evidence>
<evidence type="ECO:0000313" key="2">
    <source>
        <dbReference type="EMBL" id="QDU54432.1"/>
    </source>
</evidence>